<sequence>MASIPSQAADYGISSSPTFPEPPRTNLNIYNMGPTDLANHFLGIIHRERGKTLVKQDLKRVPMDVGLASNLEQLVIYNPQENCLYRYRVEEVPEEVVRKLKNLESAHDFGVGCFNQLYEVLKKSIQDNSISEDPVEDFGKGLAELSLQVCSRVRPDYTMPNNANNAKVHVVLVHGLGESHKYSHSLDPNANLQAFLEEMNQKFPNNCNPYSNVAYKDWDARVQSLKRSGLDGDPALTRIEGLIALHKATENKELPQWMYYTILEGGDGEELDIKDQESFKAMMDKAAKKESPTACLMRIREAKFQNIYVELRFLEEKQLALARSREGIRMQAEEDRQDETQQPGEGMLENNDCGGGDPPFFDPEPFEYHARLNYFYNLDRDNPRYFDSQQHDG</sequence>
<gene>
    <name evidence="2" type="ORF">VSDG_05953</name>
</gene>
<evidence type="ECO:0000256" key="1">
    <source>
        <dbReference type="SAM" id="MobiDB-lite"/>
    </source>
</evidence>
<dbReference type="AlphaFoldDB" id="A0A423VTK6"/>
<keyword evidence="3" id="KW-1185">Reference proteome</keyword>
<organism evidence="2 3">
    <name type="scientific">Cytospora chrysosperma</name>
    <name type="common">Cytospora canker fungus</name>
    <name type="synonym">Sphaeria chrysosperma</name>
    <dbReference type="NCBI Taxonomy" id="252740"/>
    <lineage>
        <taxon>Eukaryota</taxon>
        <taxon>Fungi</taxon>
        <taxon>Dikarya</taxon>
        <taxon>Ascomycota</taxon>
        <taxon>Pezizomycotina</taxon>
        <taxon>Sordariomycetes</taxon>
        <taxon>Sordariomycetidae</taxon>
        <taxon>Diaporthales</taxon>
        <taxon>Cytosporaceae</taxon>
        <taxon>Cytospora</taxon>
    </lineage>
</organism>
<name>A0A423VTK6_CYTCH</name>
<proteinExistence type="predicted"/>
<feature type="region of interest" description="Disordered" evidence="1">
    <location>
        <begin position="331"/>
        <end position="362"/>
    </location>
</feature>
<reference evidence="2 3" key="1">
    <citation type="submission" date="2015-09" db="EMBL/GenBank/DDBJ databases">
        <title>Host preference determinants of Valsa canker pathogens revealed by comparative genomics.</title>
        <authorList>
            <person name="Yin Z."/>
            <person name="Huang L."/>
        </authorList>
    </citation>
    <scope>NUCLEOTIDE SEQUENCE [LARGE SCALE GENOMIC DNA]</scope>
    <source>
        <strain evidence="2 3">YSFL</strain>
    </source>
</reference>
<feature type="region of interest" description="Disordered" evidence="1">
    <location>
        <begin position="1"/>
        <end position="24"/>
    </location>
</feature>
<accession>A0A423VTK6</accession>
<evidence type="ECO:0000313" key="3">
    <source>
        <dbReference type="Proteomes" id="UP000284375"/>
    </source>
</evidence>
<dbReference type="EMBL" id="LJZO01000028">
    <property type="protein sequence ID" value="ROV94409.1"/>
    <property type="molecule type" value="Genomic_DNA"/>
</dbReference>
<dbReference type="Proteomes" id="UP000284375">
    <property type="component" value="Unassembled WGS sequence"/>
</dbReference>
<evidence type="ECO:0000313" key="2">
    <source>
        <dbReference type="EMBL" id="ROV94409.1"/>
    </source>
</evidence>
<protein>
    <submittedName>
        <fullName evidence="2">Uncharacterized protein</fullName>
    </submittedName>
</protein>
<comment type="caution">
    <text evidence="2">The sequence shown here is derived from an EMBL/GenBank/DDBJ whole genome shotgun (WGS) entry which is preliminary data.</text>
</comment>
<dbReference type="OrthoDB" id="5195223at2759"/>